<dbReference type="Proteomes" id="UP000054771">
    <property type="component" value="Unassembled WGS sequence"/>
</dbReference>
<reference evidence="2" key="1">
    <citation type="journal article" date="2016" name="Genome Announc.">
        <title>Draft genome sequences of fungus Aspergillus calidoustus.</title>
        <authorList>
            <person name="Horn F."/>
            <person name="Linde J."/>
            <person name="Mattern D.J."/>
            <person name="Walther G."/>
            <person name="Guthke R."/>
            <person name="Scherlach K."/>
            <person name="Martin K."/>
            <person name="Brakhage A.A."/>
            <person name="Petzke L."/>
            <person name="Valiante V."/>
        </authorList>
    </citation>
    <scope>NUCLEOTIDE SEQUENCE [LARGE SCALE GENOMIC DNA]</scope>
    <source>
        <strain evidence="2">SF006504</strain>
    </source>
</reference>
<accession>A0A0U5CE54</accession>
<organism evidence="1 2">
    <name type="scientific">Aspergillus calidoustus</name>
    <dbReference type="NCBI Taxonomy" id="454130"/>
    <lineage>
        <taxon>Eukaryota</taxon>
        <taxon>Fungi</taxon>
        <taxon>Dikarya</taxon>
        <taxon>Ascomycota</taxon>
        <taxon>Pezizomycotina</taxon>
        <taxon>Eurotiomycetes</taxon>
        <taxon>Eurotiomycetidae</taxon>
        <taxon>Eurotiales</taxon>
        <taxon>Aspergillaceae</taxon>
        <taxon>Aspergillus</taxon>
        <taxon>Aspergillus subgen. Nidulantes</taxon>
    </lineage>
</organism>
<evidence type="ECO:0000313" key="2">
    <source>
        <dbReference type="Proteomes" id="UP000054771"/>
    </source>
</evidence>
<protein>
    <submittedName>
        <fullName evidence="1">Uncharacterized protein</fullName>
    </submittedName>
</protein>
<dbReference type="AlphaFoldDB" id="A0A0U5CE54"/>
<proteinExistence type="predicted"/>
<evidence type="ECO:0000313" key="1">
    <source>
        <dbReference type="EMBL" id="CEL08124.1"/>
    </source>
</evidence>
<dbReference type="OrthoDB" id="4851849at2759"/>
<sequence length="203" mass="23732">MAIEKDELSDDPQTLEDYGLSRCTSWYQKSHLLGFYKGLLWYRKVDAGELDRWLREGSLVVNIVREYNRRPKSNNRFGYYPWFLKNKHLLDKRKPLGENHQEQAFQGWIKEAKSHLPLEEQTRDIENMLVGGRVSGGYGNCSPSRAQTTFLGSSLVRQMTTVSLCPWTDGKLGFRRFISRCFLGVIQWNYMPRVSEGRRLSML</sequence>
<dbReference type="EMBL" id="CDMC01000010">
    <property type="protein sequence ID" value="CEL08124.1"/>
    <property type="molecule type" value="Genomic_DNA"/>
</dbReference>
<keyword evidence="2" id="KW-1185">Reference proteome</keyword>
<gene>
    <name evidence="1" type="ORF">ASPCAL11277</name>
</gene>
<name>A0A0U5CE54_ASPCI</name>
<dbReference type="STRING" id="454130.A0A0U5CE54"/>